<dbReference type="GO" id="GO:0004526">
    <property type="term" value="F:ribonuclease P activity"/>
    <property type="evidence" value="ECO:0007669"/>
    <property type="project" value="UniProtKB-UniRule"/>
</dbReference>
<keyword evidence="5 7" id="KW-0378">Hydrolase</keyword>
<dbReference type="EC" id="3.1.26.5" evidence="7 8"/>
<dbReference type="GO" id="GO:0000049">
    <property type="term" value="F:tRNA binding"/>
    <property type="evidence" value="ECO:0007669"/>
    <property type="project" value="UniProtKB-UniRule"/>
</dbReference>
<comment type="similarity">
    <text evidence="7">Belongs to the RnpA family.</text>
</comment>
<keyword evidence="4 7" id="KW-0255">Endonuclease</keyword>
<evidence type="ECO:0000256" key="1">
    <source>
        <dbReference type="ARBA" id="ARBA00002663"/>
    </source>
</evidence>
<keyword evidence="6 7" id="KW-0694">RNA-binding</keyword>
<sequence>MLKPAHFEHVFSDATPAVSPQVTALARINNLNNPRLGITVPKKRVKKAVGRNRIKRIIRESFRQQQHRLPNIDIVIIAKTGIADLNNQELNLLLEKLWKKLIKRCAAD</sequence>
<dbReference type="NCBIfam" id="TIGR00188">
    <property type="entry name" value="rnpA"/>
    <property type="match status" value="1"/>
</dbReference>
<accession>A0AA48HKV8</accession>
<comment type="subunit">
    <text evidence="7">Consists of a catalytic RNA component (M1 or rnpB) and a protein subunit.</text>
</comment>
<dbReference type="GO" id="GO:0001682">
    <property type="term" value="P:tRNA 5'-leader removal"/>
    <property type="evidence" value="ECO:0007669"/>
    <property type="project" value="UniProtKB-UniRule"/>
</dbReference>
<dbReference type="HAMAP" id="MF_00227">
    <property type="entry name" value="RNase_P"/>
    <property type="match status" value="1"/>
</dbReference>
<dbReference type="GO" id="GO:0030677">
    <property type="term" value="C:ribonuclease P complex"/>
    <property type="evidence" value="ECO:0007669"/>
    <property type="project" value="TreeGrafter"/>
</dbReference>
<evidence type="ECO:0000256" key="2">
    <source>
        <dbReference type="ARBA" id="ARBA00022694"/>
    </source>
</evidence>
<dbReference type="GO" id="GO:0042781">
    <property type="term" value="F:3'-tRNA processing endoribonuclease activity"/>
    <property type="evidence" value="ECO:0007669"/>
    <property type="project" value="TreeGrafter"/>
</dbReference>
<dbReference type="PROSITE" id="PS00648">
    <property type="entry name" value="RIBONUCLEASE_P"/>
    <property type="match status" value="1"/>
</dbReference>
<dbReference type="PANTHER" id="PTHR33992">
    <property type="entry name" value="RIBONUCLEASE P PROTEIN COMPONENT"/>
    <property type="match status" value="1"/>
</dbReference>
<keyword evidence="3 7" id="KW-0540">Nuclease</keyword>
<comment type="catalytic activity">
    <reaction evidence="7">
        <text>Endonucleolytic cleavage of RNA, removing 5'-extranucleotides from tRNA precursor.</text>
        <dbReference type="EC" id="3.1.26.5"/>
    </reaction>
</comment>
<name>A0AA48HKV8_9ALTE</name>
<evidence type="ECO:0000256" key="7">
    <source>
        <dbReference type="HAMAP-Rule" id="MF_00227"/>
    </source>
</evidence>
<dbReference type="InterPro" id="IPR000100">
    <property type="entry name" value="RNase_P"/>
</dbReference>
<dbReference type="SUPFAM" id="SSF54211">
    <property type="entry name" value="Ribosomal protein S5 domain 2-like"/>
    <property type="match status" value="1"/>
</dbReference>
<keyword evidence="2 7" id="KW-0819">tRNA processing</keyword>
<evidence type="ECO:0000313" key="10">
    <source>
        <dbReference type="Proteomes" id="UP001333710"/>
    </source>
</evidence>
<dbReference type="EMBL" id="AP027272">
    <property type="protein sequence ID" value="BDX08708.1"/>
    <property type="molecule type" value="Genomic_DNA"/>
</dbReference>
<reference evidence="9" key="1">
    <citation type="submission" date="2023-01" db="EMBL/GenBank/DDBJ databases">
        <title>Complete genome sequence of Planctobacterium marinum strain Dej080120_11.</title>
        <authorList>
            <person name="Ueki S."/>
            <person name="Maruyama F."/>
        </authorList>
    </citation>
    <scope>NUCLEOTIDE SEQUENCE</scope>
    <source>
        <strain evidence="9">Dej080120_11</strain>
    </source>
</reference>
<evidence type="ECO:0000256" key="8">
    <source>
        <dbReference type="NCBIfam" id="TIGR00188"/>
    </source>
</evidence>
<dbReference type="KEGG" id="pmaw:MACH26_42290"/>
<dbReference type="Gene3D" id="3.30.230.10">
    <property type="match status" value="1"/>
</dbReference>
<comment type="function">
    <text evidence="1 7">RNaseP catalyzes the removal of the 5'-leader sequence from pre-tRNA to produce the mature 5'-terminus. It can also cleave other RNA substrates such as 4.5S RNA. The protein component plays an auxiliary but essential role in vivo by binding to the 5'-leader sequence and broadening the substrate specificity of the ribozyme.</text>
</comment>
<gene>
    <name evidence="7 9" type="primary">rnpA</name>
    <name evidence="9" type="ORF">MACH26_42290</name>
</gene>
<proteinExistence type="inferred from homology"/>
<organism evidence="9 10">
    <name type="scientific">Planctobacterium marinum</name>
    <dbReference type="NCBI Taxonomy" id="1631968"/>
    <lineage>
        <taxon>Bacteria</taxon>
        <taxon>Pseudomonadati</taxon>
        <taxon>Pseudomonadota</taxon>
        <taxon>Gammaproteobacteria</taxon>
        <taxon>Alteromonadales</taxon>
        <taxon>Alteromonadaceae</taxon>
        <taxon>Planctobacterium</taxon>
    </lineage>
</organism>
<dbReference type="AlphaFoldDB" id="A0AA48HKV8"/>
<evidence type="ECO:0000256" key="6">
    <source>
        <dbReference type="ARBA" id="ARBA00022884"/>
    </source>
</evidence>
<dbReference type="InterPro" id="IPR014721">
    <property type="entry name" value="Ribsml_uS5_D2-typ_fold_subgr"/>
</dbReference>
<dbReference type="InterPro" id="IPR020539">
    <property type="entry name" value="RNase_P_CS"/>
</dbReference>
<dbReference type="InterPro" id="IPR020568">
    <property type="entry name" value="Ribosomal_Su5_D2-typ_SF"/>
</dbReference>
<dbReference type="PANTHER" id="PTHR33992:SF1">
    <property type="entry name" value="RIBONUCLEASE P PROTEIN COMPONENT"/>
    <property type="match status" value="1"/>
</dbReference>
<dbReference type="RefSeq" id="WP_425325592.1">
    <property type="nucleotide sequence ID" value="NZ_AP027272.1"/>
</dbReference>
<evidence type="ECO:0000256" key="3">
    <source>
        <dbReference type="ARBA" id="ARBA00022722"/>
    </source>
</evidence>
<dbReference type="Pfam" id="PF00825">
    <property type="entry name" value="Ribonuclease_P"/>
    <property type="match status" value="1"/>
</dbReference>
<evidence type="ECO:0000256" key="5">
    <source>
        <dbReference type="ARBA" id="ARBA00022801"/>
    </source>
</evidence>
<protein>
    <recommendedName>
        <fullName evidence="7 8">Ribonuclease P protein component</fullName>
        <shortName evidence="7">RNase P protein</shortName>
        <shortName evidence="7">RNaseP protein</shortName>
        <ecNumber evidence="7 8">3.1.26.5</ecNumber>
    </recommendedName>
    <alternativeName>
        <fullName evidence="7">Protein C5</fullName>
    </alternativeName>
</protein>
<evidence type="ECO:0000313" key="9">
    <source>
        <dbReference type="EMBL" id="BDX08708.1"/>
    </source>
</evidence>
<dbReference type="Proteomes" id="UP001333710">
    <property type="component" value="Chromosome"/>
</dbReference>
<evidence type="ECO:0000256" key="4">
    <source>
        <dbReference type="ARBA" id="ARBA00022759"/>
    </source>
</evidence>
<keyword evidence="10" id="KW-1185">Reference proteome</keyword>